<proteinExistence type="predicted"/>
<evidence type="ECO:0000256" key="1">
    <source>
        <dbReference type="ARBA" id="ARBA00022737"/>
    </source>
</evidence>
<dbReference type="GO" id="GO:0043531">
    <property type="term" value="F:ADP binding"/>
    <property type="evidence" value="ECO:0007669"/>
    <property type="project" value="InterPro"/>
</dbReference>
<dbReference type="PRINTS" id="PR00364">
    <property type="entry name" value="DISEASERSIST"/>
</dbReference>
<dbReference type="FunFam" id="1.10.10.10:FF:000322">
    <property type="entry name" value="Probable disease resistance protein At1g63360"/>
    <property type="match status" value="1"/>
</dbReference>
<dbReference type="InterPro" id="IPR042197">
    <property type="entry name" value="Apaf_helical"/>
</dbReference>
<evidence type="ECO:0000259" key="7">
    <source>
        <dbReference type="Pfam" id="PF23559"/>
    </source>
</evidence>
<dbReference type="Pfam" id="PF23559">
    <property type="entry name" value="WHD_DRP"/>
    <property type="match status" value="1"/>
</dbReference>
<dbReference type="Gene3D" id="3.40.50.300">
    <property type="entry name" value="P-loop containing nucleotide triphosphate hydrolases"/>
    <property type="match status" value="1"/>
</dbReference>
<dbReference type="Pfam" id="PF23598">
    <property type="entry name" value="LRR_14"/>
    <property type="match status" value="1"/>
</dbReference>
<keyword evidence="4" id="KW-0067">ATP-binding</keyword>
<gene>
    <name evidence="9" type="ORF">Ddye_025350</name>
</gene>
<evidence type="ECO:0000259" key="8">
    <source>
        <dbReference type="Pfam" id="PF23598"/>
    </source>
</evidence>
<keyword evidence="2" id="KW-0547">Nucleotide-binding</keyword>
<feature type="domain" description="Disease resistance protein winged helix" evidence="7">
    <location>
        <begin position="416"/>
        <end position="486"/>
    </location>
</feature>
<dbReference type="InterPro" id="IPR055414">
    <property type="entry name" value="LRR_R13L4/SHOC2-like"/>
</dbReference>
<dbReference type="Proteomes" id="UP001280121">
    <property type="component" value="Unassembled WGS sequence"/>
</dbReference>
<evidence type="ECO:0000256" key="3">
    <source>
        <dbReference type="ARBA" id="ARBA00022821"/>
    </source>
</evidence>
<dbReference type="GO" id="GO:0005524">
    <property type="term" value="F:ATP binding"/>
    <property type="evidence" value="ECO:0007669"/>
    <property type="project" value="UniProtKB-KW"/>
</dbReference>
<sequence length="904" mass="103929">MQDEVRLVTGIRKEIEKLTSNFRAIQGVVLDAEQKQLKDKSVRIWLDNLKDASYDMDDILDAWNTAILKLQIEGVVQNDAYLVLNKVCFFFCPPKFCFKQVGLRRDISLKIKVMNEKLDFIAKEKDMYNLDVIRSIEEPQRMKSTAFVDVFEVYGRDKEEDSLVSKLLSECHEEEKGPHIISIVGMGGIGKTTLAQLAFNNEKVRSKFEKTVWICVSDPFDEVRIAKAIIEALNNEATIFVELQSLLNCICESIKKKRFLLVLDDMWTEDYNKWGPFYNSLKNGPRGSKILVTTRKVTVAHMMNSTDVMDIEELSKDESWSLFKQLAFSSRSPQECEKLEAIGREIVGKCKGLPLAIKTIGSLLRLKKTRDQWQRILDSEMWKLKELEKDVFPPLLLSYNDLPSMVKQCFSYCVTFPKDYNLEKKELIRLWMAQGYLGLEENEEMEIIGEECFDTLVMHSLLQDFIKDVGGNISSCKMHDIVHDFVKFLVQNECFAMEIDSCNTPILNSSCEKTRHLMLSIGNVEDSFPVNISSVQKLRSLSSLMTDFILKDVFEQLTCLRALNISERFHLGQTYVKEIPKEVGKLIHLRYLNMSHMNIKELPETLCDLYNLQTLDVSYCRSLEKLPQGMRKLIQLRHLINKKAKKLSYMPKGIERLAYLRTLSKLVVGGDCPYSYEVCTLECLKRFNNLRGCLQIKRCGNVTNEAEVKNAELSNKKNLLYLKLDFDGKTEADAAVLESLELPPNLEKLQIKRYGDISMSSDWMVSFTQLKKLSLKNCMDFEHLPPLGKLSWLETLDINGMGKVIKVGNEFLGLETAITSSSSSSPIIAFPNLNRLSFHCMGVWEDWDYDITRTRQQDVIIMPCLSFLAISESPKLKALPQHLRRATLQKTLKIKLDWTCAFIQ</sequence>
<keyword evidence="10" id="KW-1185">Reference proteome</keyword>
<dbReference type="GO" id="GO:0051707">
    <property type="term" value="P:response to other organism"/>
    <property type="evidence" value="ECO:0007669"/>
    <property type="project" value="UniProtKB-ARBA"/>
</dbReference>
<dbReference type="Pfam" id="PF18052">
    <property type="entry name" value="Rx_N"/>
    <property type="match status" value="1"/>
</dbReference>
<dbReference type="AlphaFoldDB" id="A0AAD9TX13"/>
<feature type="domain" description="NB-ARC" evidence="5">
    <location>
        <begin position="167"/>
        <end position="330"/>
    </location>
</feature>
<dbReference type="InterPro" id="IPR036388">
    <property type="entry name" value="WH-like_DNA-bd_sf"/>
</dbReference>
<dbReference type="FunFam" id="1.10.8.430:FF:000003">
    <property type="entry name" value="Probable disease resistance protein At5g66910"/>
    <property type="match status" value="1"/>
</dbReference>
<dbReference type="GO" id="GO:0006952">
    <property type="term" value="P:defense response"/>
    <property type="evidence" value="ECO:0007669"/>
    <property type="project" value="UniProtKB-KW"/>
</dbReference>
<dbReference type="Gene3D" id="1.10.10.10">
    <property type="entry name" value="Winged helix-like DNA-binding domain superfamily/Winged helix DNA-binding domain"/>
    <property type="match status" value="1"/>
</dbReference>
<evidence type="ECO:0000259" key="6">
    <source>
        <dbReference type="Pfam" id="PF18052"/>
    </source>
</evidence>
<evidence type="ECO:0000256" key="4">
    <source>
        <dbReference type="ARBA" id="ARBA00022840"/>
    </source>
</evidence>
<evidence type="ECO:0000313" key="9">
    <source>
        <dbReference type="EMBL" id="KAK2643587.1"/>
    </source>
</evidence>
<dbReference type="FunFam" id="3.40.50.300:FF:001091">
    <property type="entry name" value="Probable disease resistance protein At1g61300"/>
    <property type="match status" value="1"/>
</dbReference>
<dbReference type="InterPro" id="IPR041118">
    <property type="entry name" value="Rx_N"/>
</dbReference>
<dbReference type="InterPro" id="IPR058922">
    <property type="entry name" value="WHD_DRP"/>
</dbReference>
<dbReference type="InterPro" id="IPR032675">
    <property type="entry name" value="LRR_dom_sf"/>
</dbReference>
<dbReference type="Gene3D" id="1.20.5.4130">
    <property type="match status" value="1"/>
</dbReference>
<dbReference type="PANTHER" id="PTHR36766">
    <property type="entry name" value="PLANT BROAD-SPECTRUM MILDEW RESISTANCE PROTEIN RPW8"/>
    <property type="match status" value="1"/>
</dbReference>
<dbReference type="EMBL" id="JANJYI010000007">
    <property type="protein sequence ID" value="KAK2643587.1"/>
    <property type="molecule type" value="Genomic_DNA"/>
</dbReference>
<evidence type="ECO:0000313" key="10">
    <source>
        <dbReference type="Proteomes" id="UP001280121"/>
    </source>
</evidence>
<feature type="domain" description="Disease resistance R13L4/SHOC-2-like LRR" evidence="8">
    <location>
        <begin position="537"/>
        <end position="845"/>
    </location>
</feature>
<name>A0AAD9TX13_9ROSI</name>
<comment type="caution">
    <text evidence="9">The sequence shown here is derived from an EMBL/GenBank/DDBJ whole genome shotgun (WGS) entry which is preliminary data.</text>
</comment>
<dbReference type="SUPFAM" id="SSF52058">
    <property type="entry name" value="L domain-like"/>
    <property type="match status" value="1"/>
</dbReference>
<organism evidence="9 10">
    <name type="scientific">Dipteronia dyeriana</name>
    <dbReference type="NCBI Taxonomy" id="168575"/>
    <lineage>
        <taxon>Eukaryota</taxon>
        <taxon>Viridiplantae</taxon>
        <taxon>Streptophyta</taxon>
        <taxon>Embryophyta</taxon>
        <taxon>Tracheophyta</taxon>
        <taxon>Spermatophyta</taxon>
        <taxon>Magnoliopsida</taxon>
        <taxon>eudicotyledons</taxon>
        <taxon>Gunneridae</taxon>
        <taxon>Pentapetalae</taxon>
        <taxon>rosids</taxon>
        <taxon>malvids</taxon>
        <taxon>Sapindales</taxon>
        <taxon>Sapindaceae</taxon>
        <taxon>Hippocastanoideae</taxon>
        <taxon>Acereae</taxon>
        <taxon>Dipteronia</taxon>
    </lineage>
</organism>
<dbReference type="SUPFAM" id="SSF52540">
    <property type="entry name" value="P-loop containing nucleoside triphosphate hydrolases"/>
    <property type="match status" value="1"/>
</dbReference>
<dbReference type="InterPro" id="IPR027417">
    <property type="entry name" value="P-loop_NTPase"/>
</dbReference>
<dbReference type="InterPro" id="IPR002182">
    <property type="entry name" value="NB-ARC"/>
</dbReference>
<dbReference type="Gene3D" id="3.80.10.10">
    <property type="entry name" value="Ribonuclease Inhibitor"/>
    <property type="match status" value="2"/>
</dbReference>
<feature type="domain" description="Disease resistance N-terminal" evidence="6">
    <location>
        <begin position="2"/>
        <end position="71"/>
    </location>
</feature>
<dbReference type="Gene3D" id="1.10.8.430">
    <property type="entry name" value="Helical domain of apoptotic protease-activating factors"/>
    <property type="match status" value="1"/>
</dbReference>
<dbReference type="PANTHER" id="PTHR36766:SF45">
    <property type="entry name" value="NB-ARC DOMAIN-CONTAINING PROTEIN"/>
    <property type="match status" value="1"/>
</dbReference>
<protein>
    <submittedName>
        <fullName evidence="9">Uncharacterized protein</fullName>
    </submittedName>
</protein>
<keyword evidence="3" id="KW-0611">Plant defense</keyword>
<dbReference type="Pfam" id="PF00931">
    <property type="entry name" value="NB-ARC"/>
    <property type="match status" value="1"/>
</dbReference>
<reference evidence="9" key="1">
    <citation type="journal article" date="2023" name="Plant J.">
        <title>Genome sequences and population genomics provide insights into the demographic history, inbreeding, and mutation load of two 'living fossil' tree species of Dipteronia.</title>
        <authorList>
            <person name="Feng Y."/>
            <person name="Comes H.P."/>
            <person name="Chen J."/>
            <person name="Zhu S."/>
            <person name="Lu R."/>
            <person name="Zhang X."/>
            <person name="Li P."/>
            <person name="Qiu J."/>
            <person name="Olsen K.M."/>
            <person name="Qiu Y."/>
        </authorList>
    </citation>
    <scope>NUCLEOTIDE SEQUENCE</scope>
    <source>
        <strain evidence="9">KIB01</strain>
    </source>
</reference>
<accession>A0AAD9TX13</accession>
<evidence type="ECO:0000256" key="2">
    <source>
        <dbReference type="ARBA" id="ARBA00022741"/>
    </source>
</evidence>
<keyword evidence="1" id="KW-0677">Repeat</keyword>
<evidence type="ECO:0000259" key="5">
    <source>
        <dbReference type="Pfam" id="PF00931"/>
    </source>
</evidence>